<comment type="caution">
    <text evidence="2">Lacks conserved residue(s) required for the propagation of feature annotation.</text>
</comment>
<organism evidence="4 5">
    <name type="scientific">Racocetra fulgida</name>
    <dbReference type="NCBI Taxonomy" id="60492"/>
    <lineage>
        <taxon>Eukaryota</taxon>
        <taxon>Fungi</taxon>
        <taxon>Fungi incertae sedis</taxon>
        <taxon>Mucoromycota</taxon>
        <taxon>Glomeromycotina</taxon>
        <taxon>Glomeromycetes</taxon>
        <taxon>Diversisporales</taxon>
        <taxon>Gigasporaceae</taxon>
        <taxon>Racocetra</taxon>
    </lineage>
</organism>
<dbReference type="Proteomes" id="UP000789396">
    <property type="component" value="Unassembled WGS sequence"/>
</dbReference>
<keyword evidence="1" id="KW-0520">NAD</keyword>
<dbReference type="InterPro" id="IPR029035">
    <property type="entry name" value="DHS-like_NAD/FAD-binding_dom"/>
</dbReference>
<dbReference type="SUPFAM" id="SSF52467">
    <property type="entry name" value="DHS-like NAD/FAD-binding domain"/>
    <property type="match status" value="1"/>
</dbReference>
<evidence type="ECO:0000313" key="4">
    <source>
        <dbReference type="EMBL" id="CAG8550919.1"/>
    </source>
</evidence>
<dbReference type="AlphaFoldDB" id="A0A9N9B4Z3"/>
<dbReference type="Gene3D" id="3.40.50.1220">
    <property type="entry name" value="TPP-binding domain"/>
    <property type="match status" value="1"/>
</dbReference>
<dbReference type="EMBL" id="CAJVPZ010004732">
    <property type="protein sequence ID" value="CAG8550919.1"/>
    <property type="molecule type" value="Genomic_DNA"/>
</dbReference>
<comment type="caution">
    <text evidence="4">The sequence shown here is derived from an EMBL/GenBank/DDBJ whole genome shotgun (WGS) entry which is preliminary data.</text>
</comment>
<reference evidence="4" key="1">
    <citation type="submission" date="2021-06" db="EMBL/GenBank/DDBJ databases">
        <authorList>
            <person name="Kallberg Y."/>
            <person name="Tangrot J."/>
            <person name="Rosling A."/>
        </authorList>
    </citation>
    <scope>NUCLEOTIDE SEQUENCE</scope>
    <source>
        <strain evidence="4">IN212</strain>
    </source>
</reference>
<protein>
    <submittedName>
        <fullName evidence="4">14112_t:CDS:1</fullName>
    </submittedName>
</protein>
<evidence type="ECO:0000256" key="2">
    <source>
        <dbReference type="PROSITE-ProRule" id="PRU00236"/>
    </source>
</evidence>
<dbReference type="InterPro" id="IPR026590">
    <property type="entry name" value="Ssirtuin_cat_dom"/>
</dbReference>
<evidence type="ECO:0000259" key="3">
    <source>
        <dbReference type="PROSITE" id="PS50305"/>
    </source>
</evidence>
<feature type="domain" description="Deacetylase sirtuin-type" evidence="3">
    <location>
        <begin position="1"/>
        <end position="110"/>
    </location>
</feature>
<evidence type="ECO:0000256" key="1">
    <source>
        <dbReference type="ARBA" id="ARBA00023027"/>
    </source>
</evidence>
<sequence length="143" mass="16020">RRPHTIGHLKLTVILYGDSHPKGLEISKIVKHDKKKADCLIIIGTSLRIPGVKALIKDFAGAVHGRKDVIITIDPTNYSSFRYKSDKIQDFTTILQECNPQNILNVCEKDNVVTIYHLGEKDNVVTINHLEGTGCKDDPYVID</sequence>
<dbReference type="OrthoDB" id="2919105at2759"/>
<accession>A0A9N9B4Z3</accession>
<feature type="non-terminal residue" evidence="4">
    <location>
        <position position="1"/>
    </location>
</feature>
<evidence type="ECO:0000313" key="5">
    <source>
        <dbReference type="Proteomes" id="UP000789396"/>
    </source>
</evidence>
<keyword evidence="5" id="KW-1185">Reference proteome</keyword>
<dbReference type="PROSITE" id="PS50305">
    <property type="entry name" value="SIRTUIN"/>
    <property type="match status" value="1"/>
</dbReference>
<proteinExistence type="predicted"/>
<name>A0A9N9B4Z3_9GLOM</name>
<gene>
    <name evidence="4" type="ORF">RFULGI_LOCUS4645</name>
</gene>